<proteinExistence type="predicted"/>
<dbReference type="Proteomes" id="UP000594638">
    <property type="component" value="Unassembled WGS sequence"/>
</dbReference>
<protein>
    <submittedName>
        <fullName evidence="1">Glutamate receptor -like</fullName>
    </submittedName>
</protein>
<reference evidence="1 2" key="1">
    <citation type="submission" date="2019-12" db="EMBL/GenBank/DDBJ databases">
        <authorList>
            <person name="Alioto T."/>
            <person name="Alioto T."/>
            <person name="Gomez Garrido J."/>
        </authorList>
    </citation>
    <scope>NUCLEOTIDE SEQUENCE [LARGE SCALE GENOMIC DNA]</scope>
</reference>
<dbReference type="Gene3D" id="3.40.50.2300">
    <property type="match status" value="1"/>
</dbReference>
<accession>A0A8S0RPG6</accession>
<sequence>MMEKGYVWIVSAEIAGVLDSIPSPVMLNMQGVIGFKNNYEDTSSHCDCKSYREIALWSPEYGFFEDQMEYEEMKKEILKV</sequence>
<dbReference type="EMBL" id="CACTIH010003664">
    <property type="protein sequence ID" value="CAA2981151.1"/>
    <property type="molecule type" value="Genomic_DNA"/>
</dbReference>
<comment type="caution">
    <text evidence="1">The sequence shown here is derived from an EMBL/GenBank/DDBJ whole genome shotgun (WGS) entry which is preliminary data.</text>
</comment>
<gene>
    <name evidence="1" type="ORF">OLEA9_A040714</name>
</gene>
<keyword evidence="2" id="KW-1185">Reference proteome</keyword>
<evidence type="ECO:0000313" key="1">
    <source>
        <dbReference type="EMBL" id="CAA2981151.1"/>
    </source>
</evidence>
<evidence type="ECO:0000313" key="2">
    <source>
        <dbReference type="Proteomes" id="UP000594638"/>
    </source>
</evidence>
<dbReference type="OrthoDB" id="5984008at2759"/>
<dbReference type="AlphaFoldDB" id="A0A8S0RPG6"/>
<keyword evidence="1" id="KW-0675">Receptor</keyword>
<dbReference type="Gramene" id="OE9A040714T1">
    <property type="protein sequence ID" value="OE9A040714C1"/>
    <property type="gene ID" value="OE9A040714"/>
</dbReference>
<name>A0A8S0RPG6_OLEEU</name>
<organism evidence="1 2">
    <name type="scientific">Olea europaea subsp. europaea</name>
    <dbReference type="NCBI Taxonomy" id="158383"/>
    <lineage>
        <taxon>Eukaryota</taxon>
        <taxon>Viridiplantae</taxon>
        <taxon>Streptophyta</taxon>
        <taxon>Embryophyta</taxon>
        <taxon>Tracheophyta</taxon>
        <taxon>Spermatophyta</taxon>
        <taxon>Magnoliopsida</taxon>
        <taxon>eudicotyledons</taxon>
        <taxon>Gunneridae</taxon>
        <taxon>Pentapetalae</taxon>
        <taxon>asterids</taxon>
        <taxon>lamiids</taxon>
        <taxon>Lamiales</taxon>
        <taxon>Oleaceae</taxon>
        <taxon>Oleeae</taxon>
        <taxon>Olea</taxon>
    </lineage>
</organism>